<organism evidence="2 3">
    <name type="scientific">Hymenobacter saemangeumensis</name>
    <dbReference type="NCBI Taxonomy" id="1084522"/>
    <lineage>
        <taxon>Bacteria</taxon>
        <taxon>Pseudomonadati</taxon>
        <taxon>Bacteroidota</taxon>
        <taxon>Cytophagia</taxon>
        <taxon>Cytophagales</taxon>
        <taxon>Hymenobacteraceae</taxon>
        <taxon>Hymenobacter</taxon>
    </lineage>
</organism>
<dbReference type="EMBL" id="BAABGZ010000017">
    <property type="protein sequence ID" value="GAA4354686.1"/>
    <property type="molecule type" value="Genomic_DNA"/>
</dbReference>
<evidence type="ECO:0000256" key="1">
    <source>
        <dbReference type="SAM" id="MobiDB-lite"/>
    </source>
</evidence>
<accession>A0ABP8IAU6</accession>
<reference evidence="3" key="1">
    <citation type="journal article" date="2019" name="Int. J. Syst. Evol. Microbiol.">
        <title>The Global Catalogue of Microorganisms (GCM) 10K type strain sequencing project: providing services to taxonomists for standard genome sequencing and annotation.</title>
        <authorList>
            <consortium name="The Broad Institute Genomics Platform"/>
            <consortium name="The Broad Institute Genome Sequencing Center for Infectious Disease"/>
            <person name="Wu L."/>
            <person name="Ma J."/>
        </authorList>
    </citation>
    <scope>NUCLEOTIDE SEQUENCE [LARGE SCALE GENOMIC DNA]</scope>
    <source>
        <strain evidence="3">JCM 17923</strain>
    </source>
</reference>
<sequence>MSPALPFNGLIDYRQPTPPAGLTVGGKAQGLYQLRRLGLPVPGFVVIPAEVFDPVLAGLGTTEADLAARGDAGGPGAGAGRVGGAGRSRALVGGR</sequence>
<feature type="compositionally biased region" description="Gly residues" evidence="1">
    <location>
        <begin position="71"/>
        <end position="86"/>
    </location>
</feature>
<keyword evidence="3" id="KW-1185">Reference proteome</keyword>
<evidence type="ECO:0000313" key="2">
    <source>
        <dbReference type="EMBL" id="GAA4354686.1"/>
    </source>
</evidence>
<feature type="region of interest" description="Disordered" evidence="1">
    <location>
        <begin position="67"/>
        <end position="95"/>
    </location>
</feature>
<name>A0ABP8IAU6_9BACT</name>
<gene>
    <name evidence="2" type="ORF">GCM10023185_16740</name>
</gene>
<dbReference type="RefSeq" id="WP_345235574.1">
    <property type="nucleotide sequence ID" value="NZ_BAABGZ010000017.1"/>
</dbReference>
<protein>
    <recommendedName>
        <fullName evidence="4">Pyruvate phosphate dikinase AMP/ATP-binding domain-containing protein</fullName>
    </recommendedName>
</protein>
<dbReference type="Proteomes" id="UP001501153">
    <property type="component" value="Unassembled WGS sequence"/>
</dbReference>
<comment type="caution">
    <text evidence="2">The sequence shown here is derived from an EMBL/GenBank/DDBJ whole genome shotgun (WGS) entry which is preliminary data.</text>
</comment>
<dbReference type="SUPFAM" id="SSF56059">
    <property type="entry name" value="Glutathione synthetase ATP-binding domain-like"/>
    <property type="match status" value="1"/>
</dbReference>
<dbReference type="InterPro" id="IPR013815">
    <property type="entry name" value="ATP_grasp_subdomain_1"/>
</dbReference>
<proteinExistence type="predicted"/>
<evidence type="ECO:0008006" key="4">
    <source>
        <dbReference type="Google" id="ProtNLM"/>
    </source>
</evidence>
<evidence type="ECO:0000313" key="3">
    <source>
        <dbReference type="Proteomes" id="UP001501153"/>
    </source>
</evidence>
<dbReference type="Gene3D" id="3.30.1490.20">
    <property type="entry name" value="ATP-grasp fold, A domain"/>
    <property type="match status" value="1"/>
</dbReference>